<evidence type="ECO:0000256" key="1">
    <source>
        <dbReference type="SAM" id="MobiDB-lite"/>
    </source>
</evidence>
<dbReference type="AlphaFoldDB" id="A0A9N9BLX9"/>
<dbReference type="Proteomes" id="UP000789508">
    <property type="component" value="Unassembled WGS sequence"/>
</dbReference>
<comment type="caution">
    <text evidence="3">The sequence shown here is derived from an EMBL/GenBank/DDBJ whole genome shotgun (WGS) entry which is preliminary data.</text>
</comment>
<evidence type="ECO:0000313" key="4">
    <source>
        <dbReference type="Proteomes" id="UP000789508"/>
    </source>
</evidence>
<keyword evidence="4" id="KW-1185">Reference proteome</keyword>
<dbReference type="OrthoDB" id="10629646at2759"/>
<dbReference type="EMBL" id="CAJVPS010002440">
    <property type="protein sequence ID" value="CAG8568629.1"/>
    <property type="molecule type" value="Genomic_DNA"/>
</dbReference>
<evidence type="ECO:0000256" key="2">
    <source>
        <dbReference type="SAM" id="Phobius"/>
    </source>
</evidence>
<protein>
    <submittedName>
        <fullName evidence="3">4152_t:CDS:1</fullName>
    </submittedName>
</protein>
<feature type="compositionally biased region" description="Basic and acidic residues" evidence="1">
    <location>
        <begin position="85"/>
        <end position="107"/>
    </location>
</feature>
<feature type="transmembrane region" description="Helical" evidence="2">
    <location>
        <begin position="20"/>
        <end position="37"/>
    </location>
</feature>
<feature type="region of interest" description="Disordered" evidence="1">
    <location>
        <begin position="82"/>
        <end position="107"/>
    </location>
</feature>
<keyword evidence="2" id="KW-1133">Transmembrane helix</keyword>
<proteinExistence type="predicted"/>
<keyword evidence="2" id="KW-0472">Membrane</keyword>
<keyword evidence="2" id="KW-0812">Transmembrane</keyword>
<accession>A0A9N9BLX9</accession>
<organism evidence="3 4">
    <name type="scientific">Ambispora leptoticha</name>
    <dbReference type="NCBI Taxonomy" id="144679"/>
    <lineage>
        <taxon>Eukaryota</taxon>
        <taxon>Fungi</taxon>
        <taxon>Fungi incertae sedis</taxon>
        <taxon>Mucoromycota</taxon>
        <taxon>Glomeromycotina</taxon>
        <taxon>Glomeromycetes</taxon>
        <taxon>Archaeosporales</taxon>
        <taxon>Ambisporaceae</taxon>
        <taxon>Ambispora</taxon>
    </lineage>
</organism>
<reference evidence="3" key="1">
    <citation type="submission" date="2021-06" db="EMBL/GenBank/DDBJ databases">
        <authorList>
            <person name="Kallberg Y."/>
            <person name="Tangrot J."/>
            <person name="Rosling A."/>
        </authorList>
    </citation>
    <scope>NUCLEOTIDE SEQUENCE</scope>
    <source>
        <strain evidence="3">FL130A</strain>
    </source>
</reference>
<name>A0A9N9BLX9_9GLOM</name>
<evidence type="ECO:0000313" key="3">
    <source>
        <dbReference type="EMBL" id="CAG8568629.1"/>
    </source>
</evidence>
<gene>
    <name evidence="3" type="ORF">ALEPTO_LOCUS6707</name>
</gene>
<sequence length="107" mass="12795">MKLSQILKPENEEDKKQQQLLIILLLMGAGYYFLVYLPQEEIKKLEMEIQTDINKLKDIKSQEYSSHLTKLQMEQIRYGQELLEETQRDTEEKKRKAEEAAKNKKLH</sequence>